<organism evidence="6 7">
    <name type="scientific">Adhaeretor mobilis</name>
    <dbReference type="NCBI Taxonomy" id="1930276"/>
    <lineage>
        <taxon>Bacteria</taxon>
        <taxon>Pseudomonadati</taxon>
        <taxon>Planctomycetota</taxon>
        <taxon>Planctomycetia</taxon>
        <taxon>Pirellulales</taxon>
        <taxon>Lacipirellulaceae</taxon>
        <taxon>Adhaeretor</taxon>
    </lineage>
</organism>
<dbReference type="GO" id="GO:0030246">
    <property type="term" value="F:carbohydrate binding"/>
    <property type="evidence" value="ECO:0007669"/>
    <property type="project" value="InterPro"/>
</dbReference>
<dbReference type="GO" id="GO:0004556">
    <property type="term" value="F:alpha-amylase activity"/>
    <property type="evidence" value="ECO:0007669"/>
    <property type="project" value="UniProtKB-EC"/>
</dbReference>
<protein>
    <submittedName>
        <fullName evidence="6">Alpha-amylase 1</fullName>
        <ecNumber evidence="6">3.2.1.1</ecNumber>
    </submittedName>
</protein>
<evidence type="ECO:0000259" key="3">
    <source>
        <dbReference type="Pfam" id="PF03065"/>
    </source>
</evidence>
<dbReference type="GO" id="GO:0030979">
    <property type="term" value="P:alpha-glucan biosynthetic process"/>
    <property type="evidence" value="ECO:0007669"/>
    <property type="project" value="InterPro"/>
</dbReference>
<dbReference type="InterPro" id="IPR028995">
    <property type="entry name" value="Glyco_hydro_57/38_cen_sf"/>
</dbReference>
<proteinExistence type="inferred from homology"/>
<evidence type="ECO:0000313" key="7">
    <source>
        <dbReference type="Proteomes" id="UP000319852"/>
    </source>
</evidence>
<evidence type="ECO:0000313" key="6">
    <source>
        <dbReference type="EMBL" id="QDT01123.1"/>
    </source>
</evidence>
<evidence type="ECO:0000256" key="2">
    <source>
        <dbReference type="ARBA" id="ARBA00023277"/>
    </source>
</evidence>
<feature type="domain" description="Alpha-amylase/4-alpha-glucanotransferase C-terminal" evidence="5">
    <location>
        <begin position="425"/>
        <end position="711"/>
    </location>
</feature>
<dbReference type="Pfam" id="PF09095">
    <property type="entry name" value="AmyA-gluTrfs_C"/>
    <property type="match status" value="1"/>
</dbReference>
<dbReference type="InterPro" id="IPR015178">
    <property type="entry name" value="A-amylase/a-glucTrfase_central"/>
</dbReference>
<dbReference type="Pfam" id="PF03065">
    <property type="entry name" value="Glyco_hydro_57"/>
    <property type="match status" value="1"/>
</dbReference>
<keyword evidence="6" id="KW-0326">Glycosidase</keyword>
<evidence type="ECO:0000256" key="1">
    <source>
        <dbReference type="ARBA" id="ARBA00006821"/>
    </source>
</evidence>
<dbReference type="GO" id="GO:0005576">
    <property type="term" value="C:extracellular region"/>
    <property type="evidence" value="ECO:0007669"/>
    <property type="project" value="TreeGrafter"/>
</dbReference>
<dbReference type="Proteomes" id="UP000319852">
    <property type="component" value="Chromosome"/>
</dbReference>
<dbReference type="PANTHER" id="PTHR41695:SF1">
    <property type="entry name" value="1,4-ALPHA-GLUCAN BRANCHING ENZYME TK1436"/>
    <property type="match status" value="1"/>
</dbReference>
<dbReference type="GO" id="GO:0003844">
    <property type="term" value="F:1,4-alpha-glucan branching enzyme activity"/>
    <property type="evidence" value="ECO:0007669"/>
    <property type="project" value="InterPro"/>
</dbReference>
<gene>
    <name evidence="6" type="primary">amyA_2</name>
    <name evidence="6" type="ORF">HG15A2_44650</name>
</gene>
<dbReference type="Gene3D" id="3.20.110.20">
    <property type="match status" value="1"/>
</dbReference>
<dbReference type="Pfam" id="PF09094">
    <property type="entry name" value="AmyA-A_glucT_m"/>
    <property type="match status" value="1"/>
</dbReference>
<evidence type="ECO:0000259" key="4">
    <source>
        <dbReference type="Pfam" id="PF09094"/>
    </source>
</evidence>
<dbReference type="SUPFAM" id="SSF88688">
    <property type="entry name" value="Families 57/38 glycoside transferase middle domain"/>
    <property type="match status" value="1"/>
</dbReference>
<comment type="similarity">
    <text evidence="1">Belongs to the glycosyl hydrolase 57 family.</text>
</comment>
<feature type="domain" description="Alpha-amylase/4-alpha-glucanotransferase central" evidence="4">
    <location>
        <begin position="315"/>
        <end position="402"/>
    </location>
</feature>
<dbReference type="EC" id="3.2.1.1" evidence="6"/>
<keyword evidence="6" id="KW-0378">Hydrolase</keyword>
<keyword evidence="2" id="KW-0119">Carbohydrate metabolism</keyword>
<dbReference type="InterPro" id="IPR011013">
    <property type="entry name" value="Gal_mutarotase_sf_dom"/>
</dbReference>
<dbReference type="InterPro" id="IPR004300">
    <property type="entry name" value="Glyco_hydro_57_N"/>
</dbReference>
<name>A0A517N1W6_9BACT</name>
<dbReference type="SUPFAM" id="SSF74650">
    <property type="entry name" value="Galactose mutarotase-like"/>
    <property type="match status" value="1"/>
</dbReference>
<dbReference type="InterPro" id="IPR014718">
    <property type="entry name" value="GH-type_carb-bd"/>
</dbReference>
<dbReference type="InterPro" id="IPR040042">
    <property type="entry name" value="Branching_enz_MT3115-like"/>
</dbReference>
<dbReference type="Gene3D" id="2.70.98.10">
    <property type="match status" value="1"/>
</dbReference>
<feature type="domain" description="Glycoside hydrolase family 57 N-terminal" evidence="3">
    <location>
        <begin position="9"/>
        <end position="272"/>
    </location>
</feature>
<sequence>MMNQPLRLVLVLHNHQPVGNFDGVFEQAYRDSYLPFLDVFERYEGLRIALHTSGSLMEWLDEHHGEYVDRLSGLVATGRIEIVGGPLMEPILPMIPPRDRVGQIVAYRQWLENRLGANVRGMWMPERVWEQSLTTDIVKGGMEYTVLDDFHFKNAGLADEQLDGYYVTEDDCHLLRVFPGSEKLRYLLPFQEPQETIDYLRSVAERRPGAIMVFGDDGEKFGTWPGTKQHVYENGWLGRFFEALQENSDWLKVTTPAEALESVPPLGKVYIPEGSYREMTEWSLPAAQINQYEDAQHDLQDAGKWDAIQPFVRGGYWRNFKVKYPETNAMYARMQMVSRRLHQVAANQGEGDNAEGQLIEQARLELYRGQCNCSYWHGAFGGTYLPHLRNAVFEKLIAADNLLDEAEGRGWRSGDDSWVEVTTEDYNLDGRPEVRLANSRLMALVAPADGGQIYELDVNSICHNLGATLTRRPEAYHRKVLQGANQGDDGAASIHDRIVFKQEGLEERLGYDSFRRNSLVDHFYADDVNFDDVVSGTAEEMGNFVHGTYESKLRRGEGRVQLQMTREGSVAGRQVKLTKGITLNAKGSTLEIAYLLENVPSDIGLHLAPEFNFAGLPSGADDRYFTDTDGNQLGQLGTQLNLQGTSGLALTDHWLGIRIGLTFERPTNVWTYPVETVSQSEGGFELVHQSVAVVPHWVVIPDADGRWSATLRVEVDTTEAEARLGEPAAEVTAAT</sequence>
<dbReference type="SUPFAM" id="SSF88713">
    <property type="entry name" value="Glycoside hydrolase/deacetylase"/>
    <property type="match status" value="1"/>
</dbReference>
<accession>A0A517N1W6</accession>
<dbReference type="KEGG" id="amob:HG15A2_44650"/>
<evidence type="ECO:0000259" key="5">
    <source>
        <dbReference type="Pfam" id="PF09095"/>
    </source>
</evidence>
<dbReference type="CDD" id="cd10793">
    <property type="entry name" value="GH57N_TLGT_like"/>
    <property type="match status" value="1"/>
</dbReference>
<dbReference type="PANTHER" id="PTHR41695">
    <property type="entry name" value="1,4-ALPHA-GLUCAN BRANCHING ENZYME RV3031-RELATED"/>
    <property type="match status" value="1"/>
</dbReference>
<dbReference type="EMBL" id="CP036263">
    <property type="protein sequence ID" value="QDT01123.1"/>
    <property type="molecule type" value="Genomic_DNA"/>
</dbReference>
<dbReference type="AlphaFoldDB" id="A0A517N1W6"/>
<dbReference type="InterPro" id="IPR011330">
    <property type="entry name" value="Glyco_hydro/deAcase_b/a-brl"/>
</dbReference>
<dbReference type="InterPro" id="IPR015179">
    <property type="entry name" value="A-amylase/a-glucTrfase_C"/>
</dbReference>
<keyword evidence="7" id="KW-1185">Reference proteome</keyword>
<reference evidence="6 7" key="1">
    <citation type="submission" date="2019-02" db="EMBL/GenBank/DDBJ databases">
        <title>Deep-cultivation of Planctomycetes and their phenomic and genomic characterization uncovers novel biology.</title>
        <authorList>
            <person name="Wiegand S."/>
            <person name="Jogler M."/>
            <person name="Boedeker C."/>
            <person name="Pinto D."/>
            <person name="Vollmers J."/>
            <person name="Rivas-Marin E."/>
            <person name="Kohn T."/>
            <person name="Peeters S.H."/>
            <person name="Heuer A."/>
            <person name="Rast P."/>
            <person name="Oberbeckmann S."/>
            <person name="Bunk B."/>
            <person name="Jeske O."/>
            <person name="Meyerdierks A."/>
            <person name="Storesund J.E."/>
            <person name="Kallscheuer N."/>
            <person name="Luecker S."/>
            <person name="Lage O.M."/>
            <person name="Pohl T."/>
            <person name="Merkel B.J."/>
            <person name="Hornburger P."/>
            <person name="Mueller R.-W."/>
            <person name="Bruemmer F."/>
            <person name="Labrenz M."/>
            <person name="Spormann A.M."/>
            <person name="Op den Camp H."/>
            <person name="Overmann J."/>
            <person name="Amann R."/>
            <person name="Jetten M.S.M."/>
            <person name="Mascher T."/>
            <person name="Medema M.H."/>
            <person name="Devos D.P."/>
            <person name="Kaster A.-K."/>
            <person name="Ovreas L."/>
            <person name="Rohde M."/>
            <person name="Galperin M.Y."/>
            <person name="Jogler C."/>
        </authorList>
    </citation>
    <scope>NUCLEOTIDE SEQUENCE [LARGE SCALE GENOMIC DNA]</scope>
    <source>
        <strain evidence="6 7">HG15A2</strain>
    </source>
</reference>